<gene>
    <name evidence="2" type="ORF">BDY21DRAFT_258300</name>
</gene>
<dbReference type="PRINTS" id="PR00250">
    <property type="entry name" value="GPCRSTE2"/>
</dbReference>
<evidence type="ECO:0000256" key="1">
    <source>
        <dbReference type="SAM" id="Phobius"/>
    </source>
</evidence>
<reference evidence="2" key="1">
    <citation type="journal article" date="2020" name="Stud. Mycol.">
        <title>101 Dothideomycetes genomes: a test case for predicting lifestyles and emergence of pathogens.</title>
        <authorList>
            <person name="Haridas S."/>
            <person name="Albert R."/>
            <person name="Binder M."/>
            <person name="Bloem J."/>
            <person name="Labutti K."/>
            <person name="Salamov A."/>
            <person name="Andreopoulos B."/>
            <person name="Baker S."/>
            <person name="Barry K."/>
            <person name="Bills G."/>
            <person name="Bluhm B."/>
            <person name="Cannon C."/>
            <person name="Castanera R."/>
            <person name="Culley D."/>
            <person name="Daum C."/>
            <person name="Ezra D."/>
            <person name="Gonzalez J."/>
            <person name="Henrissat B."/>
            <person name="Kuo A."/>
            <person name="Liang C."/>
            <person name="Lipzen A."/>
            <person name="Lutzoni F."/>
            <person name="Magnuson J."/>
            <person name="Mondo S."/>
            <person name="Nolan M."/>
            <person name="Ohm R."/>
            <person name="Pangilinan J."/>
            <person name="Park H.-J."/>
            <person name="Ramirez L."/>
            <person name="Alfaro M."/>
            <person name="Sun H."/>
            <person name="Tritt A."/>
            <person name="Yoshinaga Y."/>
            <person name="Zwiers L.-H."/>
            <person name="Turgeon B."/>
            <person name="Goodwin S."/>
            <person name="Spatafora J."/>
            <person name="Crous P."/>
            <person name="Grigoriev I."/>
        </authorList>
    </citation>
    <scope>NUCLEOTIDE SEQUENCE</scope>
    <source>
        <strain evidence="2">ATCC 16933</strain>
    </source>
</reference>
<dbReference type="CDD" id="cd14939">
    <property type="entry name" value="7tmD_STE2"/>
    <property type="match status" value="1"/>
</dbReference>
<evidence type="ECO:0000313" key="3">
    <source>
        <dbReference type="Proteomes" id="UP000799766"/>
    </source>
</evidence>
<dbReference type="GO" id="GO:0004932">
    <property type="term" value="F:mating-type factor pheromone receptor activity"/>
    <property type="evidence" value="ECO:0007669"/>
    <property type="project" value="InterPro"/>
</dbReference>
<feature type="transmembrane region" description="Helical" evidence="1">
    <location>
        <begin position="240"/>
        <end position="262"/>
    </location>
</feature>
<dbReference type="Pfam" id="PF02116">
    <property type="entry name" value="STE2"/>
    <property type="match status" value="1"/>
</dbReference>
<dbReference type="GO" id="GO:0038038">
    <property type="term" value="C:G protein-coupled receptor homodimeric complex"/>
    <property type="evidence" value="ECO:0007669"/>
    <property type="project" value="TreeGrafter"/>
</dbReference>
<dbReference type="GO" id="GO:0000750">
    <property type="term" value="P:pheromone-dependent signal transduction involved in conjugation with cellular fusion"/>
    <property type="evidence" value="ECO:0007669"/>
    <property type="project" value="TreeGrafter"/>
</dbReference>
<dbReference type="PANTHER" id="PTHR28009:SF1">
    <property type="entry name" value="PHEROMONE ALPHA FACTOR RECEPTOR"/>
    <property type="match status" value="1"/>
</dbReference>
<protein>
    <submittedName>
        <fullName evidence="2">GPCR fungal pheromone mating factor</fullName>
    </submittedName>
</protein>
<dbReference type="InterPro" id="IPR000366">
    <property type="entry name" value="GPCR_STE2"/>
</dbReference>
<sequence length="299" mass="32245">TPTPIIPLDPYAQDITIFLPDGTPIPLTLADVDYWASYGIRICINYASQIGASLVLLAVLLVLTLPQPHKRTSPVFALNALALATNGVRSILQCLYFTGPWYVAYAFFGFDYSGVPARDVGISCAASVLTLVTLGFIEASLVLQVHVVHVTARGLTKYGLLLMTALVAVMAIGFRFALTVLNCEAIVAKAPFDEWRWLAHANNITTTISIFVFSAIFVAKLALAMGDRKRLGMKQYGAMRVIFIMGCQTMVVPAIFSALQYFTDAPELGSQVITIVALFLPLSAIWAHSTMSAATGSSS</sequence>
<dbReference type="AlphaFoldDB" id="A0A6A6NNB9"/>
<dbReference type="InterPro" id="IPR027458">
    <property type="entry name" value="STE2_TM1-TM2_sf"/>
</dbReference>
<feature type="transmembrane region" description="Helical" evidence="1">
    <location>
        <begin position="38"/>
        <end position="63"/>
    </location>
</feature>
<evidence type="ECO:0000313" key="2">
    <source>
        <dbReference type="EMBL" id="KAF2452967.1"/>
    </source>
</evidence>
<dbReference type="OrthoDB" id="5402633at2759"/>
<feature type="non-terminal residue" evidence="2">
    <location>
        <position position="1"/>
    </location>
</feature>
<feature type="non-terminal residue" evidence="2">
    <location>
        <position position="299"/>
    </location>
</feature>
<feature type="transmembrane region" description="Helical" evidence="1">
    <location>
        <begin position="120"/>
        <end position="143"/>
    </location>
</feature>
<name>A0A6A6NNB9_9PEZI</name>
<keyword evidence="1" id="KW-0472">Membrane</keyword>
<keyword evidence="1" id="KW-1133">Transmembrane helix</keyword>
<proteinExistence type="predicted"/>
<dbReference type="Proteomes" id="UP000799766">
    <property type="component" value="Unassembled WGS sequence"/>
</dbReference>
<feature type="transmembrane region" description="Helical" evidence="1">
    <location>
        <begin position="155"/>
        <end position="177"/>
    </location>
</feature>
<dbReference type="Gene3D" id="1.10.287.920">
    <property type="entry name" value="Pheromone alpha factor receptor"/>
    <property type="match status" value="1"/>
</dbReference>
<feature type="transmembrane region" description="Helical" evidence="1">
    <location>
        <begin position="268"/>
        <end position="287"/>
    </location>
</feature>
<keyword evidence="1" id="KW-0812">Transmembrane</keyword>
<keyword evidence="3" id="KW-1185">Reference proteome</keyword>
<feature type="transmembrane region" description="Helical" evidence="1">
    <location>
        <begin position="197"/>
        <end position="219"/>
    </location>
</feature>
<dbReference type="EMBL" id="MU001701">
    <property type="protein sequence ID" value="KAF2452967.1"/>
    <property type="molecule type" value="Genomic_DNA"/>
</dbReference>
<organism evidence="2 3">
    <name type="scientific">Lineolata rhizophorae</name>
    <dbReference type="NCBI Taxonomy" id="578093"/>
    <lineage>
        <taxon>Eukaryota</taxon>
        <taxon>Fungi</taxon>
        <taxon>Dikarya</taxon>
        <taxon>Ascomycota</taxon>
        <taxon>Pezizomycotina</taxon>
        <taxon>Dothideomycetes</taxon>
        <taxon>Dothideomycetes incertae sedis</taxon>
        <taxon>Lineolatales</taxon>
        <taxon>Lineolataceae</taxon>
        <taxon>Lineolata</taxon>
    </lineage>
</organism>
<accession>A0A6A6NNB9</accession>
<dbReference type="PANTHER" id="PTHR28009">
    <property type="entry name" value="PHEROMONE ALPHA FACTOR RECEPTOR"/>
    <property type="match status" value="1"/>
</dbReference>
<feature type="transmembrane region" description="Helical" evidence="1">
    <location>
        <begin position="75"/>
        <end position="108"/>
    </location>
</feature>